<evidence type="ECO:0000313" key="2">
    <source>
        <dbReference type="EMBL" id="MEA9357257.1"/>
    </source>
</evidence>
<dbReference type="Proteomes" id="UP001302274">
    <property type="component" value="Unassembled WGS sequence"/>
</dbReference>
<evidence type="ECO:0000313" key="3">
    <source>
        <dbReference type="Proteomes" id="UP001302274"/>
    </source>
</evidence>
<organism evidence="2 3">
    <name type="scientific">Bacteriovorax antarcticus</name>
    <dbReference type="NCBI Taxonomy" id="3088717"/>
    <lineage>
        <taxon>Bacteria</taxon>
        <taxon>Pseudomonadati</taxon>
        <taxon>Bdellovibrionota</taxon>
        <taxon>Bacteriovoracia</taxon>
        <taxon>Bacteriovoracales</taxon>
        <taxon>Bacteriovoracaceae</taxon>
        <taxon>Bacteriovorax</taxon>
    </lineage>
</organism>
<dbReference type="PANTHER" id="PTHR37292">
    <property type="entry name" value="VNG6097C"/>
    <property type="match status" value="1"/>
</dbReference>
<protein>
    <submittedName>
        <fullName evidence="2">DUF262 domain-containing protein</fullName>
    </submittedName>
</protein>
<accession>A0ABU5VXC8</accession>
<evidence type="ECO:0000259" key="1">
    <source>
        <dbReference type="Pfam" id="PF03235"/>
    </source>
</evidence>
<comment type="caution">
    <text evidence="2">The sequence shown here is derived from an EMBL/GenBank/DDBJ whole genome shotgun (WGS) entry which is preliminary data.</text>
</comment>
<dbReference type="EMBL" id="JAYGJQ010000002">
    <property type="protein sequence ID" value="MEA9357257.1"/>
    <property type="molecule type" value="Genomic_DNA"/>
</dbReference>
<name>A0ABU5VXC8_9BACT</name>
<reference evidence="2 3" key="1">
    <citation type="submission" date="2023-11" db="EMBL/GenBank/DDBJ databases">
        <title>A Novel Polar Bacteriovorax (B. antarcticus) Isolated from the Biocrust in Antarctica.</title>
        <authorList>
            <person name="Mun W."/>
            <person name="Choi S.Y."/>
            <person name="Mitchell R.J."/>
        </authorList>
    </citation>
    <scope>NUCLEOTIDE SEQUENCE [LARGE SCALE GENOMIC DNA]</scope>
    <source>
        <strain evidence="2 3">PP10</strain>
    </source>
</reference>
<keyword evidence="3" id="KW-1185">Reference proteome</keyword>
<dbReference type="InterPro" id="IPR004919">
    <property type="entry name" value="GmrSD_N"/>
</dbReference>
<dbReference type="PANTHER" id="PTHR37292:SF2">
    <property type="entry name" value="DUF262 DOMAIN-CONTAINING PROTEIN"/>
    <property type="match status" value="1"/>
</dbReference>
<sequence length="890" mass="104184">MTINSSIEYTIKEIYDSVTKMLENAKIPAVYLKNEHLGFDTKDGNYSEMNPVFSLFQIFEMVENKSIKLPTVQRGFVWKANQIENLWDSLLRGYPVGCFVLAPGLDGFDLLDGQQRATALCLGNYHHEKAIAEGDILNSSYEKIRIFIDMEKPSTDDESRKYFIRVITHSHPWGFQKKENHKTLESNKIRQALKAFNLDDENYFDQDLGKMWPFDSKRPIPLGLFIDAALNGISLEKLTETISNWENQNKELVKFLNKSSNDQNLNHEILESDYQDPNEEISSISNTENLFIRMNAGGTPLSGEELNYSILKSNIKLEVTNILEKSCAGFIRPSRFITIAYRLFQNVNLISSPQLNKREILSMNVKPRQFQGDIRTNSEAFGEFLLILVKDFKIIEKVKNILIYDKNNEKDIGLPIITASKFTENSAEIIFILFYRLYVMNDKIDSIESRRKVIGIVTLFSWFGKSGKQKNHAALLRNVWPCVTNIKEMARFWSRETVARAGLKDYGKDVFINVPKYKELEKIVTTNYFKNKEDYSKNIYSEFIFKMFFNRDAILYSQREFLCTQYENLFKSSIMSDINLPFDWDHISPSERIDGQRKIPAAIRDWYGSVGNFRAWPYGWNRADGSKSPKEKLSDLRLELKDEEEKWFKRAGQHSKSIERSEFRRNLPKFLCSWSFCNSAWKDFDFKTDEIQGNTIVAKKLNKLIMDRNLDVAREWYEKLKIEDLLLDSEFDNVNFSKLLDMRSWRSINIKNENPEYWDKTDVGIELPVSLDDQVTLLISYVDSKDQYPAINLSEENIYVALRFQRNERNYFCKDMPGYIRDLTDANVFYITTEEKINLLSFSDESHYHFLCDVKKWIENIPDEYLVKYGLDKGYILDRFKFRVVNSASK</sequence>
<gene>
    <name evidence="2" type="ORF">SHI21_13615</name>
</gene>
<dbReference type="RefSeq" id="WP_323577187.1">
    <property type="nucleotide sequence ID" value="NZ_JAYGJQ010000002.1"/>
</dbReference>
<proteinExistence type="predicted"/>
<dbReference type="Pfam" id="PF03235">
    <property type="entry name" value="GmrSD_N"/>
    <property type="match status" value="1"/>
</dbReference>
<feature type="domain" description="GmrSD restriction endonucleases N-terminal" evidence="1">
    <location>
        <begin position="58"/>
        <end position="306"/>
    </location>
</feature>